<keyword evidence="5" id="KW-0677">Repeat</keyword>
<feature type="transmembrane region" description="Helical" evidence="10">
    <location>
        <begin position="12"/>
        <end position="30"/>
    </location>
</feature>
<dbReference type="OrthoDB" id="3222at2759"/>
<feature type="transmembrane region" description="Helical" evidence="10">
    <location>
        <begin position="42"/>
        <end position="63"/>
    </location>
</feature>
<dbReference type="GO" id="GO:0005886">
    <property type="term" value="C:plasma membrane"/>
    <property type="evidence" value="ECO:0007669"/>
    <property type="project" value="TreeGrafter"/>
</dbReference>
<comment type="similarity">
    <text evidence="2 8">Belongs to the MIP/aquaporin (TC 1.A.8) family.</text>
</comment>
<dbReference type="InterPro" id="IPR023271">
    <property type="entry name" value="Aquaporin-like"/>
</dbReference>
<feature type="transmembrane region" description="Helical" evidence="10">
    <location>
        <begin position="150"/>
        <end position="169"/>
    </location>
</feature>
<feature type="region of interest" description="Disordered" evidence="9">
    <location>
        <begin position="274"/>
        <end position="315"/>
    </location>
</feature>
<evidence type="ECO:0000313" key="11">
    <source>
        <dbReference type="EMBL" id="KIJ92908.1"/>
    </source>
</evidence>
<evidence type="ECO:0000256" key="4">
    <source>
        <dbReference type="ARBA" id="ARBA00022692"/>
    </source>
</evidence>
<keyword evidence="3 8" id="KW-0813">Transport</keyword>
<reference evidence="11 12" key="1">
    <citation type="submission" date="2014-04" db="EMBL/GenBank/DDBJ databases">
        <authorList>
            <consortium name="DOE Joint Genome Institute"/>
            <person name="Kuo A."/>
            <person name="Kohler A."/>
            <person name="Nagy L.G."/>
            <person name="Floudas D."/>
            <person name="Copeland A."/>
            <person name="Barry K.W."/>
            <person name="Cichocki N."/>
            <person name="Veneault-Fourrey C."/>
            <person name="LaButti K."/>
            <person name="Lindquist E.A."/>
            <person name="Lipzen A."/>
            <person name="Lundell T."/>
            <person name="Morin E."/>
            <person name="Murat C."/>
            <person name="Sun H."/>
            <person name="Tunlid A."/>
            <person name="Henrissat B."/>
            <person name="Grigoriev I.V."/>
            <person name="Hibbett D.S."/>
            <person name="Martin F."/>
            <person name="Nordberg H.P."/>
            <person name="Cantor M.N."/>
            <person name="Hua S.X."/>
        </authorList>
    </citation>
    <scope>NUCLEOTIDE SEQUENCE [LARGE SCALE GENOMIC DNA]</scope>
    <source>
        <strain evidence="11 12">LaAM-08-1</strain>
    </source>
</reference>
<reference evidence="12" key="2">
    <citation type="submission" date="2015-01" db="EMBL/GenBank/DDBJ databases">
        <title>Evolutionary Origins and Diversification of the Mycorrhizal Mutualists.</title>
        <authorList>
            <consortium name="DOE Joint Genome Institute"/>
            <consortium name="Mycorrhizal Genomics Consortium"/>
            <person name="Kohler A."/>
            <person name="Kuo A."/>
            <person name="Nagy L.G."/>
            <person name="Floudas D."/>
            <person name="Copeland A."/>
            <person name="Barry K.W."/>
            <person name="Cichocki N."/>
            <person name="Veneault-Fourrey C."/>
            <person name="LaButti K."/>
            <person name="Lindquist E.A."/>
            <person name="Lipzen A."/>
            <person name="Lundell T."/>
            <person name="Morin E."/>
            <person name="Murat C."/>
            <person name="Riley R."/>
            <person name="Ohm R."/>
            <person name="Sun H."/>
            <person name="Tunlid A."/>
            <person name="Henrissat B."/>
            <person name="Grigoriev I.V."/>
            <person name="Hibbett D.S."/>
            <person name="Martin F."/>
        </authorList>
    </citation>
    <scope>NUCLEOTIDE SEQUENCE [LARGE SCALE GENOMIC DNA]</scope>
    <source>
        <strain evidence="12">LaAM-08-1</strain>
    </source>
</reference>
<feature type="compositionally biased region" description="Basic and acidic residues" evidence="9">
    <location>
        <begin position="277"/>
        <end position="287"/>
    </location>
</feature>
<gene>
    <name evidence="11" type="ORF">K443DRAFT_684910</name>
</gene>
<keyword evidence="4 8" id="KW-0812">Transmembrane</keyword>
<name>A0A0C9WVW4_9AGAR</name>
<keyword evidence="12" id="KW-1185">Reference proteome</keyword>
<accession>A0A0C9WVW4</accession>
<dbReference type="EMBL" id="KN838876">
    <property type="protein sequence ID" value="KIJ92908.1"/>
    <property type="molecule type" value="Genomic_DNA"/>
</dbReference>
<dbReference type="InterPro" id="IPR050363">
    <property type="entry name" value="MIP/Aquaporin"/>
</dbReference>
<evidence type="ECO:0000256" key="5">
    <source>
        <dbReference type="ARBA" id="ARBA00022737"/>
    </source>
</evidence>
<evidence type="ECO:0000313" key="12">
    <source>
        <dbReference type="Proteomes" id="UP000054477"/>
    </source>
</evidence>
<evidence type="ECO:0000256" key="2">
    <source>
        <dbReference type="ARBA" id="ARBA00006175"/>
    </source>
</evidence>
<feature type="transmembrane region" description="Helical" evidence="10">
    <location>
        <begin position="83"/>
        <end position="102"/>
    </location>
</feature>
<dbReference type="Gene3D" id="1.20.1080.10">
    <property type="entry name" value="Glycerol uptake facilitator protein"/>
    <property type="match status" value="1"/>
</dbReference>
<evidence type="ECO:0008006" key="13">
    <source>
        <dbReference type="Google" id="ProtNLM"/>
    </source>
</evidence>
<keyword evidence="6 10" id="KW-1133">Transmembrane helix</keyword>
<dbReference type="Proteomes" id="UP000054477">
    <property type="component" value="Unassembled WGS sequence"/>
</dbReference>
<feature type="transmembrane region" description="Helical" evidence="10">
    <location>
        <begin position="175"/>
        <end position="197"/>
    </location>
</feature>
<evidence type="ECO:0000256" key="8">
    <source>
        <dbReference type="RuleBase" id="RU000477"/>
    </source>
</evidence>
<dbReference type="AlphaFoldDB" id="A0A0C9WVW4"/>
<protein>
    <recommendedName>
        <fullName evidence="13">Aquaporin-like protein</fullName>
    </recommendedName>
</protein>
<dbReference type="PANTHER" id="PTHR43829:SF14">
    <property type="entry name" value="AQUAPORIN 3"/>
    <property type="match status" value="1"/>
</dbReference>
<evidence type="ECO:0000256" key="6">
    <source>
        <dbReference type="ARBA" id="ARBA00022989"/>
    </source>
</evidence>
<dbReference type="SUPFAM" id="SSF81338">
    <property type="entry name" value="Aquaporin-like"/>
    <property type="match status" value="1"/>
</dbReference>
<dbReference type="Pfam" id="PF00230">
    <property type="entry name" value="MIP"/>
    <property type="match status" value="1"/>
</dbReference>
<comment type="subcellular location">
    <subcellularLocation>
        <location evidence="1">Membrane</location>
        <topology evidence="1">Multi-pass membrane protein</topology>
    </subcellularLocation>
</comment>
<dbReference type="GO" id="GO:0015254">
    <property type="term" value="F:glycerol channel activity"/>
    <property type="evidence" value="ECO:0007669"/>
    <property type="project" value="TreeGrafter"/>
</dbReference>
<evidence type="ECO:0000256" key="7">
    <source>
        <dbReference type="ARBA" id="ARBA00023136"/>
    </source>
</evidence>
<evidence type="ECO:0000256" key="10">
    <source>
        <dbReference type="SAM" id="Phobius"/>
    </source>
</evidence>
<dbReference type="PRINTS" id="PR00783">
    <property type="entry name" value="MINTRINSICP"/>
</dbReference>
<evidence type="ECO:0000256" key="3">
    <source>
        <dbReference type="ARBA" id="ARBA00022448"/>
    </source>
</evidence>
<dbReference type="PANTHER" id="PTHR43829">
    <property type="entry name" value="AQUAPORIN OR AQUAGLYCEROPORIN RELATED"/>
    <property type="match status" value="1"/>
</dbReference>
<organism evidence="11 12">
    <name type="scientific">Laccaria amethystina LaAM-08-1</name>
    <dbReference type="NCBI Taxonomy" id="1095629"/>
    <lineage>
        <taxon>Eukaryota</taxon>
        <taxon>Fungi</taxon>
        <taxon>Dikarya</taxon>
        <taxon>Basidiomycota</taxon>
        <taxon>Agaricomycotina</taxon>
        <taxon>Agaricomycetes</taxon>
        <taxon>Agaricomycetidae</taxon>
        <taxon>Agaricales</taxon>
        <taxon>Agaricineae</taxon>
        <taxon>Hydnangiaceae</taxon>
        <taxon>Laccaria</taxon>
    </lineage>
</organism>
<dbReference type="GO" id="GO:0015250">
    <property type="term" value="F:water channel activity"/>
    <property type="evidence" value="ECO:0007669"/>
    <property type="project" value="TreeGrafter"/>
</dbReference>
<keyword evidence="7 10" id="KW-0472">Membrane</keyword>
<dbReference type="InterPro" id="IPR000425">
    <property type="entry name" value="MIP"/>
</dbReference>
<evidence type="ECO:0000256" key="1">
    <source>
        <dbReference type="ARBA" id="ARBA00004141"/>
    </source>
</evidence>
<evidence type="ECO:0000256" key="9">
    <source>
        <dbReference type="SAM" id="MobiDB-lite"/>
    </source>
</evidence>
<proteinExistence type="inferred from homology"/>
<dbReference type="HOGENOM" id="CLU_020019_6_1_1"/>
<dbReference type="STRING" id="1095629.A0A0C9WVW4"/>
<sequence length="315" mass="33652">MECFAEALGVFFYVYFGLGSTAAWVIGNILKQSGLSSVFQIGFAYAFGILFAIGVCASTSGGHFNPCVTVAFTIFRGFPPLKAVRYIVAQILGAYIASALVYNQWKVLIVESELLLKQAGVYETTIFTPNGPAGIFALYLLPGAQTLPRAFLNEFVNCFVLALVIWAALDPTSFMIPPVMAPFIIAAAYAGSIWGYAAPAISLNSARDIGCRLFALTIWGKSAAGGSYAAIAALVNIPATLLAAVVYELFLVDSDRVVAGSHLEFMNVAANHRRHPRPAEDDNHVDADDSSQEKPTIAMYEQATGNSGAHKDSQA</sequence>